<dbReference type="SUPFAM" id="SSF47473">
    <property type="entry name" value="EF-hand"/>
    <property type="match status" value="1"/>
</dbReference>
<accession>A0A8S2Q0H4</accession>
<sequence>MNIKDTIVVHKHHPEHEHSVHQYVVKEKGDLHELNNEFRKQLVFIDGLEKSNYNKRQQLMKYEKTFVYNPKKKSAYDDLLKQYHDRINQKDGLIVSINRCNSDREQLLRQIQVRSTQTNIPGQNLLEILKQELEGTIIEMNILEQTIKHEDMDIVNTRKHIESLKLKLTQLKNEYDNYLLIIADIENNVNVLNEKLSFTTHLHLIESNEIKKLSLKPNLIDINAFFNDRKQRIIQIFESFFIPLSSIERSMDMEYVREFYNKKKHDLILTKKNVIETTNINDIDDRYVKDRKVKLLQLQDDRSKLTLKLNELEGKYDDTKHAIDINKRAIHSFQTKIANVVKHNVSLRFEIEAYRALLQYLATLNCQSVDQPREVIRSKVGQGCNYEEESKNGKAVVHFACSKIGNNVQSETVRHTIREEEFDRRRLSWRWKEFLTVLKTFLLVNREKTAIQDSFRILTKKRNDRIGMDELAEFVRIIRPNVTDTNIKYYINQGDADTNSYLNFEEFESMITRGTGILIATGQL</sequence>
<dbReference type="Proteomes" id="UP000682733">
    <property type="component" value="Unassembled WGS sequence"/>
</dbReference>
<evidence type="ECO:0000313" key="3">
    <source>
        <dbReference type="EMBL" id="CAF4077517.1"/>
    </source>
</evidence>
<evidence type="ECO:0008006" key="5">
    <source>
        <dbReference type="Google" id="ProtNLM"/>
    </source>
</evidence>
<dbReference type="AlphaFoldDB" id="A0A8S2Q0H4"/>
<dbReference type="InterPro" id="IPR011992">
    <property type="entry name" value="EF-hand-dom_pair"/>
</dbReference>
<evidence type="ECO:0000313" key="2">
    <source>
        <dbReference type="EMBL" id="CAF1272122.1"/>
    </source>
</evidence>
<dbReference type="EMBL" id="CAJNOK010017877">
    <property type="protein sequence ID" value="CAF1272122.1"/>
    <property type="molecule type" value="Genomic_DNA"/>
</dbReference>
<dbReference type="EMBL" id="CAJOBA010039437">
    <property type="protein sequence ID" value="CAF4077517.1"/>
    <property type="molecule type" value="Genomic_DNA"/>
</dbReference>
<reference evidence="3" key="1">
    <citation type="submission" date="2021-02" db="EMBL/GenBank/DDBJ databases">
        <authorList>
            <person name="Nowell W R."/>
        </authorList>
    </citation>
    <scope>NUCLEOTIDE SEQUENCE</scope>
</reference>
<organism evidence="3 4">
    <name type="scientific">Didymodactylos carnosus</name>
    <dbReference type="NCBI Taxonomy" id="1234261"/>
    <lineage>
        <taxon>Eukaryota</taxon>
        <taxon>Metazoa</taxon>
        <taxon>Spiralia</taxon>
        <taxon>Gnathifera</taxon>
        <taxon>Rotifera</taxon>
        <taxon>Eurotatoria</taxon>
        <taxon>Bdelloidea</taxon>
        <taxon>Philodinida</taxon>
        <taxon>Philodinidae</taxon>
        <taxon>Didymodactylos</taxon>
    </lineage>
</organism>
<protein>
    <recommendedName>
        <fullName evidence="5">EF-hand domain-containing protein</fullName>
    </recommendedName>
</protein>
<dbReference type="Proteomes" id="UP000677228">
    <property type="component" value="Unassembled WGS sequence"/>
</dbReference>
<evidence type="ECO:0000313" key="4">
    <source>
        <dbReference type="Proteomes" id="UP000682733"/>
    </source>
</evidence>
<proteinExistence type="predicted"/>
<gene>
    <name evidence="2" type="ORF">OVA965_LOCUS27235</name>
    <name evidence="3" type="ORF">TMI583_LOCUS27980</name>
</gene>
<name>A0A8S2Q0H4_9BILA</name>
<feature type="coiled-coil region" evidence="1">
    <location>
        <begin position="126"/>
        <end position="188"/>
    </location>
</feature>
<feature type="coiled-coil region" evidence="1">
    <location>
        <begin position="295"/>
        <end position="322"/>
    </location>
</feature>
<comment type="caution">
    <text evidence="3">The sequence shown here is derived from an EMBL/GenBank/DDBJ whole genome shotgun (WGS) entry which is preliminary data.</text>
</comment>
<dbReference type="Gene3D" id="1.10.238.10">
    <property type="entry name" value="EF-hand"/>
    <property type="match status" value="1"/>
</dbReference>
<keyword evidence="1" id="KW-0175">Coiled coil</keyword>
<evidence type="ECO:0000256" key="1">
    <source>
        <dbReference type="SAM" id="Coils"/>
    </source>
</evidence>